<keyword evidence="3" id="KW-1185">Reference proteome</keyword>
<sequence length="71" mass="8184">MIPKSLQYQILKELHSGHFGVVKIEDLARSYETWNQVISRLEAVMNATVHSSTGFTPDWLHNEEIMELNIS</sequence>
<dbReference type="Pfam" id="PF17921">
    <property type="entry name" value="Integrase_H2C2"/>
    <property type="match status" value="1"/>
</dbReference>
<dbReference type="EMBL" id="KQ979286">
    <property type="protein sequence ID" value="KYN22019.1"/>
    <property type="molecule type" value="Genomic_DNA"/>
</dbReference>
<proteinExistence type="predicted"/>
<feature type="domain" description="Integrase zinc-binding" evidence="1">
    <location>
        <begin position="2"/>
        <end position="40"/>
    </location>
</feature>
<dbReference type="AlphaFoldDB" id="A0A151JAV6"/>
<dbReference type="Gene3D" id="1.10.340.70">
    <property type="match status" value="1"/>
</dbReference>
<protein>
    <recommendedName>
        <fullName evidence="1">Integrase zinc-binding domain-containing protein</fullName>
    </recommendedName>
</protein>
<organism evidence="2 3">
    <name type="scientific">Trachymyrmex cornetzi</name>
    <dbReference type="NCBI Taxonomy" id="471704"/>
    <lineage>
        <taxon>Eukaryota</taxon>
        <taxon>Metazoa</taxon>
        <taxon>Ecdysozoa</taxon>
        <taxon>Arthropoda</taxon>
        <taxon>Hexapoda</taxon>
        <taxon>Insecta</taxon>
        <taxon>Pterygota</taxon>
        <taxon>Neoptera</taxon>
        <taxon>Endopterygota</taxon>
        <taxon>Hymenoptera</taxon>
        <taxon>Apocrita</taxon>
        <taxon>Aculeata</taxon>
        <taxon>Formicoidea</taxon>
        <taxon>Formicidae</taxon>
        <taxon>Myrmicinae</taxon>
        <taxon>Trachymyrmex</taxon>
    </lineage>
</organism>
<name>A0A151JAV6_9HYME</name>
<accession>A0A151JAV6</accession>
<reference evidence="2 3" key="1">
    <citation type="submission" date="2015-09" db="EMBL/GenBank/DDBJ databases">
        <title>Trachymyrmex cornetzi WGS genome.</title>
        <authorList>
            <person name="Nygaard S."/>
            <person name="Hu H."/>
            <person name="Boomsma J."/>
            <person name="Zhang G."/>
        </authorList>
    </citation>
    <scope>NUCLEOTIDE SEQUENCE [LARGE SCALE GENOMIC DNA]</scope>
    <source>
        <strain evidence="2">Tcor2-1</strain>
        <tissue evidence="2">Whole body</tissue>
    </source>
</reference>
<evidence type="ECO:0000259" key="1">
    <source>
        <dbReference type="Pfam" id="PF17921"/>
    </source>
</evidence>
<dbReference type="InterPro" id="IPR041588">
    <property type="entry name" value="Integrase_H2C2"/>
</dbReference>
<dbReference type="Proteomes" id="UP000078492">
    <property type="component" value="Unassembled WGS sequence"/>
</dbReference>
<evidence type="ECO:0000313" key="2">
    <source>
        <dbReference type="EMBL" id="KYN22019.1"/>
    </source>
</evidence>
<evidence type="ECO:0000313" key="3">
    <source>
        <dbReference type="Proteomes" id="UP000078492"/>
    </source>
</evidence>
<gene>
    <name evidence="2" type="ORF">ALC57_05598</name>
</gene>